<dbReference type="InterPro" id="IPR035906">
    <property type="entry name" value="MetI-like_sf"/>
</dbReference>
<evidence type="ECO:0000259" key="9">
    <source>
        <dbReference type="PROSITE" id="PS50928"/>
    </source>
</evidence>
<dbReference type="Proteomes" id="UP001501771">
    <property type="component" value="Unassembled WGS sequence"/>
</dbReference>
<feature type="transmembrane region" description="Helical" evidence="7">
    <location>
        <begin position="219"/>
        <end position="240"/>
    </location>
</feature>
<evidence type="ECO:0000313" key="10">
    <source>
        <dbReference type="EMBL" id="GAA2142320.1"/>
    </source>
</evidence>
<keyword evidence="4 7" id="KW-0812">Transmembrane</keyword>
<dbReference type="PROSITE" id="PS50928">
    <property type="entry name" value="ABC_TM1"/>
    <property type="match status" value="1"/>
</dbReference>
<feature type="transmembrane region" description="Helical" evidence="7">
    <location>
        <begin position="377"/>
        <end position="399"/>
    </location>
</feature>
<dbReference type="CDD" id="cd06261">
    <property type="entry name" value="TM_PBP2"/>
    <property type="match status" value="1"/>
</dbReference>
<feature type="compositionally biased region" description="Low complexity" evidence="8">
    <location>
        <begin position="11"/>
        <end position="22"/>
    </location>
</feature>
<evidence type="ECO:0000256" key="3">
    <source>
        <dbReference type="ARBA" id="ARBA00022475"/>
    </source>
</evidence>
<dbReference type="EMBL" id="BAAAQR010000003">
    <property type="protein sequence ID" value="GAA2142320.1"/>
    <property type="molecule type" value="Genomic_DNA"/>
</dbReference>
<proteinExistence type="inferred from homology"/>
<dbReference type="InterPro" id="IPR000515">
    <property type="entry name" value="MetI-like"/>
</dbReference>
<feature type="transmembrane region" description="Helical" evidence="7">
    <location>
        <begin position="332"/>
        <end position="353"/>
    </location>
</feature>
<feature type="transmembrane region" description="Helical" evidence="7">
    <location>
        <begin position="183"/>
        <end position="207"/>
    </location>
</feature>
<dbReference type="Gene3D" id="1.10.3720.10">
    <property type="entry name" value="MetI-like"/>
    <property type="match status" value="1"/>
</dbReference>
<gene>
    <name evidence="10" type="ORF">GCM10009844_13350</name>
</gene>
<evidence type="ECO:0000256" key="7">
    <source>
        <dbReference type="RuleBase" id="RU363032"/>
    </source>
</evidence>
<dbReference type="PANTHER" id="PTHR30193:SF18">
    <property type="entry name" value="OSMOPROTECTIVE COMPOUNDS UPTAKE PERMEASE PROTEIN GGTC"/>
    <property type="match status" value="1"/>
</dbReference>
<feature type="region of interest" description="Disordered" evidence="8">
    <location>
        <begin position="1"/>
        <end position="41"/>
    </location>
</feature>
<evidence type="ECO:0000256" key="6">
    <source>
        <dbReference type="ARBA" id="ARBA00023136"/>
    </source>
</evidence>
<feature type="transmembrane region" description="Helical" evidence="7">
    <location>
        <begin position="120"/>
        <end position="139"/>
    </location>
</feature>
<comment type="similarity">
    <text evidence="7">Belongs to the binding-protein-dependent transport system permease family.</text>
</comment>
<keyword evidence="2 7" id="KW-0813">Transport</keyword>
<evidence type="ECO:0000256" key="4">
    <source>
        <dbReference type="ARBA" id="ARBA00022692"/>
    </source>
</evidence>
<evidence type="ECO:0000256" key="2">
    <source>
        <dbReference type="ARBA" id="ARBA00022448"/>
    </source>
</evidence>
<feature type="domain" description="ABC transmembrane type-1" evidence="9">
    <location>
        <begin position="179"/>
        <end position="396"/>
    </location>
</feature>
<evidence type="ECO:0000313" key="11">
    <source>
        <dbReference type="Proteomes" id="UP001501771"/>
    </source>
</evidence>
<dbReference type="PANTHER" id="PTHR30193">
    <property type="entry name" value="ABC TRANSPORTER PERMEASE PROTEIN"/>
    <property type="match status" value="1"/>
</dbReference>
<keyword evidence="6 7" id="KW-0472">Membrane</keyword>
<name>A0ABN2ZHG9_9ACTN</name>
<keyword evidence="11" id="KW-1185">Reference proteome</keyword>
<evidence type="ECO:0000256" key="5">
    <source>
        <dbReference type="ARBA" id="ARBA00022989"/>
    </source>
</evidence>
<dbReference type="InterPro" id="IPR051393">
    <property type="entry name" value="ABC_transporter_permease"/>
</dbReference>
<accession>A0ABN2ZHG9</accession>
<reference evidence="10 11" key="1">
    <citation type="journal article" date="2019" name="Int. J. Syst. Evol. Microbiol.">
        <title>The Global Catalogue of Microorganisms (GCM) 10K type strain sequencing project: providing services to taxonomists for standard genome sequencing and annotation.</title>
        <authorList>
            <consortium name="The Broad Institute Genomics Platform"/>
            <consortium name="The Broad Institute Genome Sequencing Center for Infectious Disease"/>
            <person name="Wu L."/>
            <person name="Ma J."/>
        </authorList>
    </citation>
    <scope>NUCLEOTIDE SEQUENCE [LARGE SCALE GENOMIC DNA]</scope>
    <source>
        <strain evidence="10 11">JCM 16022</strain>
    </source>
</reference>
<evidence type="ECO:0000256" key="1">
    <source>
        <dbReference type="ARBA" id="ARBA00004651"/>
    </source>
</evidence>
<dbReference type="SUPFAM" id="SSF161098">
    <property type="entry name" value="MetI-like"/>
    <property type="match status" value="1"/>
</dbReference>
<organism evidence="10 11">
    <name type="scientific">Nocardioides koreensis</name>
    <dbReference type="NCBI Taxonomy" id="433651"/>
    <lineage>
        <taxon>Bacteria</taxon>
        <taxon>Bacillati</taxon>
        <taxon>Actinomycetota</taxon>
        <taxon>Actinomycetes</taxon>
        <taxon>Propionibacteriales</taxon>
        <taxon>Nocardioidaceae</taxon>
        <taxon>Nocardioides</taxon>
    </lineage>
</organism>
<evidence type="ECO:0000256" key="8">
    <source>
        <dbReference type="SAM" id="MobiDB-lite"/>
    </source>
</evidence>
<feature type="compositionally biased region" description="Pro residues" evidence="8">
    <location>
        <begin position="23"/>
        <end position="37"/>
    </location>
</feature>
<feature type="transmembrane region" description="Helical" evidence="7">
    <location>
        <begin position="275"/>
        <end position="294"/>
    </location>
</feature>
<keyword evidence="3" id="KW-1003">Cell membrane</keyword>
<feature type="transmembrane region" description="Helical" evidence="7">
    <location>
        <begin position="84"/>
        <end position="108"/>
    </location>
</feature>
<sequence>MAAMSTGTDVTAGASRAGGAPAPGEPTPPAQPAPASPREPGDPDRMHLAKMLIGLGGVIVVVWFIGNLFLAMAYHPDWFGSSRILIGVIALIAGVAGAWLFFYFLNMFVEAMPGRLSRGVMPYAFLVPGIGLIGLMLIYPTVQTINFAFANSDSTAYVGLDNFKDIFTGGTSDEFWLAISNNILWLIIVPAVTVVVGVIVAVLADKLSPQGEKVSKSTIFLPMAISFVGASVVWSLIYAYDPANEDPTGLLNAVWRALGGEPQTWLQISTLRLNSILLMVILIWLQVGFAMILLSSAIKGVPEETIEAARIDGATEWKIFSQVVIPQIRGTIITVFITVVILVLKVFDIVYVLTNGRDKTNVIANLFFNELVNNEQAGVASAIVVVLLIAVTPILIYQVRHFRREEMGR</sequence>
<feature type="transmembrane region" description="Helical" evidence="7">
    <location>
        <begin position="52"/>
        <end position="72"/>
    </location>
</feature>
<dbReference type="SUPFAM" id="SSF160964">
    <property type="entry name" value="MalF N-terminal region-like"/>
    <property type="match status" value="1"/>
</dbReference>
<dbReference type="Pfam" id="PF00528">
    <property type="entry name" value="BPD_transp_1"/>
    <property type="match status" value="1"/>
</dbReference>
<protein>
    <submittedName>
        <fullName evidence="10">Sugar ABC transporter permease</fullName>
    </submittedName>
</protein>
<keyword evidence="5 7" id="KW-1133">Transmembrane helix</keyword>
<comment type="subcellular location">
    <subcellularLocation>
        <location evidence="1 7">Cell membrane</location>
        <topology evidence="1 7">Multi-pass membrane protein</topology>
    </subcellularLocation>
</comment>
<comment type="caution">
    <text evidence="10">The sequence shown here is derived from an EMBL/GenBank/DDBJ whole genome shotgun (WGS) entry which is preliminary data.</text>
</comment>